<dbReference type="AlphaFoldDB" id="A0A098QTN9"/>
<dbReference type="PANTHER" id="PTHR34404:SF2">
    <property type="entry name" value="CONSERVED SERINE RICH PROTEIN"/>
    <property type="match status" value="1"/>
</dbReference>
<dbReference type="eggNOG" id="COG2331">
    <property type="taxonomic scope" value="Bacteria"/>
</dbReference>
<accession>A0A098QTN9</accession>
<dbReference type="RefSeq" id="WP_037550207.1">
    <property type="nucleotide sequence ID" value="NZ_JNUP01000072.1"/>
</dbReference>
<evidence type="ECO:0000259" key="2">
    <source>
        <dbReference type="SMART" id="SM00834"/>
    </source>
</evidence>
<dbReference type="Pfam" id="PF09723">
    <property type="entry name" value="Zn_ribbon_8"/>
    <property type="match status" value="1"/>
</dbReference>
<protein>
    <submittedName>
        <fullName evidence="3">FmdB family transcriptional regulator</fullName>
    </submittedName>
</protein>
<dbReference type="STRING" id="1480694.DC28_14805"/>
<organism evidence="3 4">
    <name type="scientific">Spirochaeta lutea</name>
    <dbReference type="NCBI Taxonomy" id="1480694"/>
    <lineage>
        <taxon>Bacteria</taxon>
        <taxon>Pseudomonadati</taxon>
        <taxon>Spirochaetota</taxon>
        <taxon>Spirochaetia</taxon>
        <taxon>Spirochaetales</taxon>
        <taxon>Spirochaetaceae</taxon>
        <taxon>Spirochaeta</taxon>
    </lineage>
</organism>
<dbReference type="Proteomes" id="UP000029692">
    <property type="component" value="Unassembled WGS sequence"/>
</dbReference>
<evidence type="ECO:0000313" key="3">
    <source>
        <dbReference type="EMBL" id="KGE70763.1"/>
    </source>
</evidence>
<comment type="caution">
    <text evidence="3">The sequence shown here is derived from an EMBL/GenBank/DDBJ whole genome shotgun (WGS) entry which is preliminary data.</text>
</comment>
<feature type="compositionally biased region" description="Low complexity" evidence="1">
    <location>
        <begin position="78"/>
        <end position="98"/>
    </location>
</feature>
<dbReference type="OrthoDB" id="9813321at2"/>
<feature type="region of interest" description="Disordered" evidence="1">
    <location>
        <begin position="58"/>
        <end position="107"/>
    </location>
</feature>
<gene>
    <name evidence="3" type="ORF">DC28_14805</name>
</gene>
<name>A0A098QTN9_9SPIO</name>
<dbReference type="NCBIfam" id="TIGR02605">
    <property type="entry name" value="CxxC_CxxC_SSSS"/>
    <property type="match status" value="1"/>
</dbReference>
<dbReference type="EMBL" id="JNUP01000072">
    <property type="protein sequence ID" value="KGE70763.1"/>
    <property type="molecule type" value="Genomic_DNA"/>
</dbReference>
<keyword evidence="4" id="KW-1185">Reference proteome</keyword>
<sequence>MPSYDYECTQCGHVFEEFQSMSDPVLTECPSCGTDGLKRLIGGGLGVIFKGSGFYVTDNKAGKSSSGSSRTGKEGSAKEGTASTAGSGSDSGTGASDAKTSEKAAVS</sequence>
<reference evidence="3 4" key="1">
    <citation type="submission" date="2014-05" db="EMBL/GenBank/DDBJ databases">
        <title>De novo Genome Sequence of Spirocheata sp.</title>
        <authorList>
            <person name="Shivani Y."/>
            <person name="Subhash Y."/>
            <person name="Tushar L."/>
            <person name="Sasikala C."/>
            <person name="Ramana C.V."/>
        </authorList>
    </citation>
    <scope>NUCLEOTIDE SEQUENCE [LARGE SCALE GENOMIC DNA]</scope>
    <source>
        <strain evidence="3 4">JC230</strain>
    </source>
</reference>
<evidence type="ECO:0000313" key="4">
    <source>
        <dbReference type="Proteomes" id="UP000029692"/>
    </source>
</evidence>
<proteinExistence type="predicted"/>
<dbReference type="PANTHER" id="PTHR34404">
    <property type="entry name" value="REGULATORY PROTEIN, FMDB FAMILY"/>
    <property type="match status" value="1"/>
</dbReference>
<dbReference type="InterPro" id="IPR013429">
    <property type="entry name" value="Regulatory_FmdB_Zinc_ribbon"/>
</dbReference>
<dbReference type="SMART" id="SM00834">
    <property type="entry name" value="CxxC_CXXC_SSSS"/>
    <property type="match status" value="1"/>
</dbReference>
<evidence type="ECO:0000256" key="1">
    <source>
        <dbReference type="SAM" id="MobiDB-lite"/>
    </source>
</evidence>
<feature type="domain" description="Putative regulatory protein FmdB zinc ribbon" evidence="2">
    <location>
        <begin position="1"/>
        <end position="42"/>
    </location>
</feature>